<dbReference type="EMBL" id="CAJVQA010058066">
    <property type="protein sequence ID" value="CAG8826864.1"/>
    <property type="molecule type" value="Genomic_DNA"/>
</dbReference>
<dbReference type="PANTHER" id="PTHR45786:SF74">
    <property type="entry name" value="ATP-DEPENDENT DNA HELICASE"/>
    <property type="match status" value="1"/>
</dbReference>
<protein>
    <submittedName>
        <fullName evidence="1">6269_t:CDS:1</fullName>
    </submittedName>
</protein>
<evidence type="ECO:0000313" key="2">
    <source>
        <dbReference type="Proteomes" id="UP000789759"/>
    </source>
</evidence>
<sequence>MSSEITKIQTPNNMSFKLNTPDNMSFEINTSYNNMFFELTEDTTNELAEIEIVNNMSFAIAETEMSNNRLENPEITRETHLDQYNSNVVPLHNLGFMNVKCSHCGALHWKDEKVSGMVKKLIFSICCAKGKVHLQSLAPTPPNLLSLLTENNACAQNFRIKIRMYNSVFTFTSMGAKIDEQVTGTSSVYSFRIHREMYHQIGILLPENPACPKFYQIYLYDTDEQQLHRQ</sequence>
<proteinExistence type="predicted"/>
<dbReference type="Proteomes" id="UP000789759">
    <property type="component" value="Unassembled WGS sequence"/>
</dbReference>
<evidence type="ECO:0000313" key="1">
    <source>
        <dbReference type="EMBL" id="CAG8826864.1"/>
    </source>
</evidence>
<dbReference type="PANTHER" id="PTHR45786">
    <property type="entry name" value="DNA BINDING PROTEIN-LIKE"/>
    <property type="match status" value="1"/>
</dbReference>
<comment type="caution">
    <text evidence="1">The sequence shown here is derived from an EMBL/GenBank/DDBJ whole genome shotgun (WGS) entry which is preliminary data.</text>
</comment>
<organism evidence="1 2">
    <name type="scientific">Cetraspora pellucida</name>
    <dbReference type="NCBI Taxonomy" id="1433469"/>
    <lineage>
        <taxon>Eukaryota</taxon>
        <taxon>Fungi</taxon>
        <taxon>Fungi incertae sedis</taxon>
        <taxon>Mucoromycota</taxon>
        <taxon>Glomeromycotina</taxon>
        <taxon>Glomeromycetes</taxon>
        <taxon>Diversisporales</taxon>
        <taxon>Gigasporaceae</taxon>
        <taxon>Cetraspora</taxon>
    </lineage>
</organism>
<dbReference type="AlphaFoldDB" id="A0A9N9PJN1"/>
<name>A0A9N9PJN1_9GLOM</name>
<keyword evidence="2" id="KW-1185">Reference proteome</keyword>
<feature type="non-terminal residue" evidence="1">
    <location>
        <position position="1"/>
    </location>
</feature>
<gene>
    <name evidence="1" type="ORF">CPELLU_LOCUS20251</name>
</gene>
<accession>A0A9N9PJN1</accession>
<reference evidence="1" key="1">
    <citation type="submission" date="2021-06" db="EMBL/GenBank/DDBJ databases">
        <authorList>
            <person name="Kallberg Y."/>
            <person name="Tangrot J."/>
            <person name="Rosling A."/>
        </authorList>
    </citation>
    <scope>NUCLEOTIDE SEQUENCE</scope>
    <source>
        <strain evidence="1">FL966</strain>
    </source>
</reference>
<dbReference type="OrthoDB" id="2272314at2759"/>